<evidence type="ECO:0000259" key="3">
    <source>
        <dbReference type="Pfam" id="PF24542"/>
    </source>
</evidence>
<dbReference type="InterPro" id="IPR058538">
    <property type="entry name" value="Ig_TPPC8_2nd"/>
</dbReference>
<feature type="compositionally biased region" description="Polar residues" evidence="1">
    <location>
        <begin position="384"/>
        <end position="399"/>
    </location>
</feature>
<dbReference type="InterPro" id="IPR024420">
    <property type="entry name" value="TRAPP_III_complex_Trs85"/>
</dbReference>
<reference evidence="7 8" key="1">
    <citation type="journal article" date="2019" name="Sci. Rep.">
        <title>Comparative genomics of chytrid fungi reveal insights into the obligate biotrophic and pathogenic lifestyle of Synchytrium endobioticum.</title>
        <authorList>
            <person name="van de Vossenberg B.T.L.H."/>
            <person name="Warris S."/>
            <person name="Nguyen H.D.T."/>
            <person name="van Gent-Pelzer M.P.E."/>
            <person name="Joly D.L."/>
            <person name="van de Geest H.C."/>
            <person name="Bonants P.J.M."/>
            <person name="Smith D.S."/>
            <person name="Levesque C.A."/>
            <person name="van der Lee T.A.J."/>
        </authorList>
    </citation>
    <scope>NUCLEOTIDE SEQUENCE [LARGE SCALE GENOMIC DNA]</scope>
    <source>
        <strain evidence="7 8">CBS 675.73</strain>
    </source>
</reference>
<dbReference type="OrthoDB" id="203724at2759"/>
<dbReference type="Pfam" id="PF24542">
    <property type="entry name" value="Ig_TPPC8_C"/>
    <property type="match status" value="1"/>
</dbReference>
<sequence>MSTEHRLVHSVLAPLVALVASEDADALARANGLPAFVDFVRPFGQRLEGRVNIRDAQGQSSTVDGFSLRFANLFQLEGVNLEAVRRVLVDAVSSCHSPSSTPLSELAAVRTAHLSVLSPWYSLYRDYVCKFNGASEHEAFNHPVACIIVASTMSPDPIGQLSQLYPSSPDQMPSIFNNGFIDPQISLKHYLLIHDASRAPSVDADAIFAQMKKQFGLSCRLIKINTKKEGSDYSASHIWDAYMKEYQPLYTALNSQSPNENAEPQGDFVSRHSVGARTFSEAELNCSVLPITSVPEMSAVGAADGNLFAGASSDTRPTFGSLMSEADVKSLDTFVKEFIVQSLLPSMERSVQHWNEQVASSRRGITGRLFTAGRRYFGTAAPAKTTSGTPAPDSSTPYPHTSQELILRKLADYSFMLRDYKFAYSMYDSVKKDFQSNDRATKHFAGVQEMLALCVLMSDANLRGNLESLLDSAITNYLDAGVSIYATRATMLVYEMLKYKENYKDASALLLRMIGEDSDLRSAILLEQSAFCHLKSSPSLKRKYAFYLVMAGDRYTKCGQRRHALRCYRAAQQVYEGQGWSLVDNHNNFTIGRLCFHLGDATEAFSHFLKLFKSSNQSPEQQASHMKEFLHIYKCISTQRTVTELENLPQTPVPVLQQQSIDVSLIQSQHIGQTSANDSVWDKMENDLVENGFNRPGCARPVKLMKTVRDEPVFVSFVLENPLQIPLELSNMTLAAEFTKSVASAIVTDLTDRSGEDGVRLQNEFFDVEYLPGLVLAPKEVRQMQLKIYPKCEGDLLVQGLKLTLSDCVPITISFNKRGRRLNDTQKQRSEDPVYAADNTLKLTVTAPMPVLDVLFHSFPDVLLSGQVERTVLEVNNKGNRGLKNLKMKLSHVSFFGVGDAEQIDYPSYSSKPIPEMASREILHITNKISDASIVDISLPGENETSNGEGVLVSGSTTIIPVWVRGDKIGKHTFRFLFGYQSEDPNDKIGYRKLQYSVFCQVYPSLKINAFTRPSTNVLSEFILGIEVENLQQSEIKLRQFTSISPQWKIKPAADIEKRKDQLNFLKGRQTSFVYFRFEQDGAKAGKMIPSPESTTTEAIANFIINENQSFSPAPIDLTISNVSMRDEQVVCNSIPFSSFAQRSRTIWRNQSLMNQYSGIPSEKVANIFTLYFTDDADIVLFWEAPPLHPGGPPRFGHHFIIGINLSLQSPLQLLARIGKNASNLTFQSRSLYAATVAERKTLIDSLLKPRQKDVSPLRLILESEKSFTHDFSKSGDLILPFSARLRNTSWENRVFFSLELPSNESNAALENDFSWTGATTIAGTLEPEQEISIELHACFARKGTFDVNRWKLNVTVIPSWTGGGAAGVADAGATTAHPHGASYVQIPNLPYLVTIH</sequence>
<feature type="domain" description="TPPC8 third Ig-like" evidence="6">
    <location>
        <begin position="998"/>
        <end position="1185"/>
    </location>
</feature>
<dbReference type="EMBL" id="QEAP01000175">
    <property type="protein sequence ID" value="TPX73605.1"/>
    <property type="molecule type" value="Genomic_DNA"/>
</dbReference>
<dbReference type="Proteomes" id="UP000320333">
    <property type="component" value="Unassembled WGS sequence"/>
</dbReference>
<evidence type="ECO:0000313" key="7">
    <source>
        <dbReference type="EMBL" id="TPX73605.1"/>
    </source>
</evidence>
<keyword evidence="8" id="KW-1185">Reference proteome</keyword>
<dbReference type="InterPro" id="IPR058540">
    <property type="entry name" value="Ig_TPPC8_3rd"/>
</dbReference>
<dbReference type="InterPro" id="IPR057651">
    <property type="entry name" value="Ig_TPPC8_C"/>
</dbReference>
<accession>A0A507FCY9</accession>
<evidence type="ECO:0000259" key="5">
    <source>
        <dbReference type="Pfam" id="PF24545"/>
    </source>
</evidence>
<dbReference type="Pfam" id="PF12739">
    <property type="entry name" value="TRAPPC-Trs85"/>
    <property type="match status" value="1"/>
</dbReference>
<protein>
    <recommendedName>
        <fullName evidence="9">Trafficking protein particle complex subunit 8</fullName>
    </recommendedName>
</protein>
<name>A0A507FCY9_9FUNG</name>
<dbReference type="SUPFAM" id="SSF48452">
    <property type="entry name" value="TPR-like"/>
    <property type="match status" value="1"/>
</dbReference>
<keyword evidence="2" id="KW-0732">Signal</keyword>
<dbReference type="InterPro" id="IPR058541">
    <property type="entry name" value="Ig_TPPC8_1st"/>
</dbReference>
<dbReference type="Pfam" id="PF24544">
    <property type="entry name" value="Ig_TPPC8_2nd"/>
    <property type="match status" value="1"/>
</dbReference>
<dbReference type="PANTHER" id="PTHR12975:SF6">
    <property type="entry name" value="TRAFFICKING PROTEIN PARTICLE COMPLEX SUBUNIT 8"/>
    <property type="match status" value="1"/>
</dbReference>
<feature type="signal peptide" evidence="2">
    <location>
        <begin position="1"/>
        <end position="21"/>
    </location>
</feature>
<dbReference type="InterPro" id="IPR011990">
    <property type="entry name" value="TPR-like_helical_dom_sf"/>
</dbReference>
<dbReference type="Pfam" id="PF24545">
    <property type="entry name" value="Ig_TPPC8_1st"/>
    <property type="match status" value="1"/>
</dbReference>
<feature type="region of interest" description="Disordered" evidence="1">
    <location>
        <begin position="380"/>
        <end position="399"/>
    </location>
</feature>
<evidence type="ECO:0000256" key="2">
    <source>
        <dbReference type="SAM" id="SignalP"/>
    </source>
</evidence>
<organism evidence="7 8">
    <name type="scientific">Chytriomyces confervae</name>
    <dbReference type="NCBI Taxonomy" id="246404"/>
    <lineage>
        <taxon>Eukaryota</taxon>
        <taxon>Fungi</taxon>
        <taxon>Fungi incertae sedis</taxon>
        <taxon>Chytridiomycota</taxon>
        <taxon>Chytridiomycota incertae sedis</taxon>
        <taxon>Chytridiomycetes</taxon>
        <taxon>Chytridiales</taxon>
        <taxon>Chytriomycetaceae</taxon>
        <taxon>Chytriomyces</taxon>
    </lineage>
</organism>
<comment type="caution">
    <text evidence="7">The sequence shown here is derived from an EMBL/GenBank/DDBJ whole genome shotgun (WGS) entry which is preliminary data.</text>
</comment>
<dbReference type="Pfam" id="PF24546">
    <property type="entry name" value="Ig_TPPC8_3rd"/>
    <property type="match status" value="1"/>
</dbReference>
<dbReference type="GO" id="GO:1990072">
    <property type="term" value="C:TRAPPIII protein complex"/>
    <property type="evidence" value="ECO:0007669"/>
    <property type="project" value="TreeGrafter"/>
</dbReference>
<gene>
    <name evidence="7" type="ORF">CcCBS67573_g05117</name>
</gene>
<evidence type="ECO:0000256" key="1">
    <source>
        <dbReference type="SAM" id="MobiDB-lite"/>
    </source>
</evidence>
<evidence type="ECO:0008006" key="9">
    <source>
        <dbReference type="Google" id="ProtNLM"/>
    </source>
</evidence>
<feature type="chain" id="PRO_5021318601" description="Trafficking protein particle complex subunit 8" evidence="2">
    <location>
        <begin position="22"/>
        <end position="1397"/>
    </location>
</feature>
<dbReference type="STRING" id="246404.A0A507FCY9"/>
<evidence type="ECO:0000259" key="6">
    <source>
        <dbReference type="Pfam" id="PF24546"/>
    </source>
</evidence>
<proteinExistence type="predicted"/>
<evidence type="ECO:0000259" key="4">
    <source>
        <dbReference type="Pfam" id="PF24544"/>
    </source>
</evidence>
<dbReference type="PANTHER" id="PTHR12975">
    <property type="entry name" value="TRANSPORT PROTEIN TRAPP"/>
    <property type="match status" value="1"/>
</dbReference>
<evidence type="ECO:0000313" key="8">
    <source>
        <dbReference type="Proteomes" id="UP000320333"/>
    </source>
</evidence>
<feature type="domain" description="TPPC8 first Ig-like" evidence="5">
    <location>
        <begin position="707"/>
        <end position="864"/>
    </location>
</feature>
<feature type="domain" description="TPPC8 C-terminal Ig-like" evidence="3">
    <location>
        <begin position="1262"/>
        <end position="1355"/>
    </location>
</feature>
<feature type="domain" description="TPPC8 second Ig-like" evidence="4">
    <location>
        <begin position="866"/>
        <end position="993"/>
    </location>
</feature>